<evidence type="ECO:0000313" key="3">
    <source>
        <dbReference type="WBParaSite" id="ACRNAN_scaffold3462.g10389.t1"/>
    </source>
</evidence>
<dbReference type="Pfam" id="PF00169">
    <property type="entry name" value="PH"/>
    <property type="match status" value="1"/>
</dbReference>
<name>A0A914DPD7_9BILA</name>
<evidence type="ECO:0000259" key="1">
    <source>
        <dbReference type="PROSITE" id="PS50003"/>
    </source>
</evidence>
<proteinExistence type="predicted"/>
<dbReference type="Gene3D" id="2.30.29.30">
    <property type="entry name" value="Pleckstrin-homology domain (PH domain)/Phosphotyrosine-binding domain (PTB)"/>
    <property type="match status" value="1"/>
</dbReference>
<evidence type="ECO:0000313" key="2">
    <source>
        <dbReference type="Proteomes" id="UP000887540"/>
    </source>
</evidence>
<sequence length="136" mass="15740">MLANGRALLSIINDRTYERTISGKLWVLQDERWRQTYAILKANLLFFFENEEQLDNPILLLIVEDCVIELSDDNQIGKSFSFFIRSQTTTRSFQLAADSLEALGNWISLLTVCSMDYMKLTKLSFQTDLNRKSEST</sequence>
<accession>A0A914DPD7</accession>
<protein>
    <submittedName>
        <fullName evidence="3">PH domain-containing protein</fullName>
    </submittedName>
</protein>
<dbReference type="Proteomes" id="UP000887540">
    <property type="component" value="Unplaced"/>
</dbReference>
<keyword evidence="2" id="KW-1185">Reference proteome</keyword>
<feature type="domain" description="PH" evidence="1">
    <location>
        <begin position="18"/>
        <end position="115"/>
    </location>
</feature>
<dbReference type="InterPro" id="IPR001849">
    <property type="entry name" value="PH_domain"/>
</dbReference>
<dbReference type="SMART" id="SM00233">
    <property type="entry name" value="PH"/>
    <property type="match status" value="1"/>
</dbReference>
<organism evidence="2 3">
    <name type="scientific">Acrobeloides nanus</name>
    <dbReference type="NCBI Taxonomy" id="290746"/>
    <lineage>
        <taxon>Eukaryota</taxon>
        <taxon>Metazoa</taxon>
        <taxon>Ecdysozoa</taxon>
        <taxon>Nematoda</taxon>
        <taxon>Chromadorea</taxon>
        <taxon>Rhabditida</taxon>
        <taxon>Tylenchina</taxon>
        <taxon>Cephalobomorpha</taxon>
        <taxon>Cephaloboidea</taxon>
        <taxon>Cephalobidae</taxon>
        <taxon>Acrobeloides</taxon>
    </lineage>
</organism>
<dbReference type="InterPro" id="IPR011993">
    <property type="entry name" value="PH-like_dom_sf"/>
</dbReference>
<dbReference type="SUPFAM" id="SSF50729">
    <property type="entry name" value="PH domain-like"/>
    <property type="match status" value="1"/>
</dbReference>
<dbReference type="WBParaSite" id="ACRNAN_scaffold3462.g10389.t1">
    <property type="protein sequence ID" value="ACRNAN_scaffold3462.g10389.t1"/>
    <property type="gene ID" value="ACRNAN_scaffold3462.g10389"/>
</dbReference>
<dbReference type="PROSITE" id="PS50003">
    <property type="entry name" value="PH_DOMAIN"/>
    <property type="match status" value="1"/>
</dbReference>
<reference evidence="3" key="1">
    <citation type="submission" date="2022-11" db="UniProtKB">
        <authorList>
            <consortium name="WormBaseParasite"/>
        </authorList>
    </citation>
    <scope>IDENTIFICATION</scope>
</reference>
<dbReference type="AlphaFoldDB" id="A0A914DPD7"/>